<accession>X1HF04</accession>
<name>X1HF04_9ZZZZ</name>
<gene>
    <name evidence="1" type="ORF">S03H2_50873</name>
</gene>
<feature type="non-terminal residue" evidence="1">
    <location>
        <position position="1"/>
    </location>
</feature>
<comment type="caution">
    <text evidence="1">The sequence shown here is derived from an EMBL/GenBank/DDBJ whole genome shotgun (WGS) entry which is preliminary data.</text>
</comment>
<reference evidence="1" key="1">
    <citation type="journal article" date="2014" name="Front. Microbiol.">
        <title>High frequency of phylogenetically diverse reductive dehalogenase-homologous genes in deep subseafloor sedimentary metagenomes.</title>
        <authorList>
            <person name="Kawai M."/>
            <person name="Futagami T."/>
            <person name="Toyoda A."/>
            <person name="Takaki Y."/>
            <person name="Nishi S."/>
            <person name="Hori S."/>
            <person name="Arai W."/>
            <person name="Tsubouchi T."/>
            <person name="Morono Y."/>
            <person name="Uchiyama I."/>
            <person name="Ito T."/>
            <person name="Fujiyama A."/>
            <person name="Inagaki F."/>
            <person name="Takami H."/>
        </authorList>
    </citation>
    <scope>NUCLEOTIDE SEQUENCE</scope>
    <source>
        <strain evidence="1">Expedition CK06-06</strain>
    </source>
</reference>
<evidence type="ECO:0000313" key="1">
    <source>
        <dbReference type="EMBL" id="GAH68796.1"/>
    </source>
</evidence>
<dbReference type="EMBL" id="BARU01032239">
    <property type="protein sequence ID" value="GAH68796.1"/>
    <property type="molecule type" value="Genomic_DNA"/>
</dbReference>
<proteinExistence type="predicted"/>
<organism evidence="1">
    <name type="scientific">marine sediment metagenome</name>
    <dbReference type="NCBI Taxonomy" id="412755"/>
    <lineage>
        <taxon>unclassified sequences</taxon>
        <taxon>metagenomes</taxon>
        <taxon>ecological metagenomes</taxon>
    </lineage>
</organism>
<dbReference type="AlphaFoldDB" id="X1HF04"/>
<sequence>RKGIAPGEYCENEITQASLAEYYSSLSPDCEPV</sequence>
<protein>
    <submittedName>
        <fullName evidence="1">Uncharacterized protein</fullName>
    </submittedName>
</protein>